<keyword evidence="3" id="KW-0325">Glycoprotein</keyword>
<feature type="repeat" description="NHL" evidence="4">
    <location>
        <begin position="200"/>
        <end position="239"/>
    </location>
</feature>
<proteinExistence type="predicted"/>
<feature type="coiled-coil region" evidence="5">
    <location>
        <begin position="98"/>
        <end position="146"/>
    </location>
</feature>
<reference evidence="7" key="1">
    <citation type="submission" date="2021-02" db="EMBL/GenBank/DDBJ databases">
        <authorList>
            <person name="Nowell W R."/>
        </authorList>
    </citation>
    <scope>NUCLEOTIDE SEQUENCE</scope>
</reference>
<keyword evidence="2" id="KW-0677">Repeat</keyword>
<dbReference type="Gene3D" id="2.120.10.30">
    <property type="entry name" value="TolB, C-terminal domain"/>
    <property type="match status" value="1"/>
</dbReference>
<evidence type="ECO:0000256" key="5">
    <source>
        <dbReference type="SAM" id="Coils"/>
    </source>
</evidence>
<feature type="repeat" description="NHL" evidence="4">
    <location>
        <begin position="395"/>
        <end position="431"/>
    </location>
</feature>
<accession>A0A819JMI0</accession>
<dbReference type="AlphaFoldDB" id="A0A819JMI0"/>
<dbReference type="Pfam" id="PF01436">
    <property type="entry name" value="NHL"/>
    <property type="match status" value="3"/>
</dbReference>
<keyword evidence="1" id="KW-0732">Signal</keyword>
<feature type="repeat" description="NHL" evidence="4">
    <location>
        <begin position="445"/>
        <end position="481"/>
    </location>
</feature>
<dbReference type="PROSITE" id="PS51125">
    <property type="entry name" value="NHL"/>
    <property type="match status" value="3"/>
</dbReference>
<gene>
    <name evidence="6" type="ORF">IZO911_LOCUS7902</name>
    <name evidence="7" type="ORF">KXQ929_LOCUS24759</name>
</gene>
<evidence type="ECO:0000313" key="7">
    <source>
        <dbReference type="EMBL" id="CAF3936280.1"/>
    </source>
</evidence>
<evidence type="ECO:0000313" key="6">
    <source>
        <dbReference type="EMBL" id="CAF0819206.1"/>
    </source>
</evidence>
<dbReference type="InterPro" id="IPR011042">
    <property type="entry name" value="6-blade_b-propeller_TolB-like"/>
</dbReference>
<sequence length="483" mass="54870">MATEVIKSRCITCDKEKRAVRCEGCLQLFCYDHLTDHRLELNKQLDHIELHRDRFRQTLNEQANHPQIHILIKQIEQWEEESIKTIQQTATDCRQLLIQHTTKNIQQIETSLSKLSDQLRKIRQENDFNEIDLNQFNQKLKQLSDELNKPSSMSIQQEAVPLIHKISVILSSGKFNNTPENILNTTKWKQNGATIAGGNKEGSQGNQLSYPDGIYIDDDDRKIYIADSSSHRVVKWKSGANHGQIVAGGNGWGNRIDQLNCPTDVILDKKNDSLIICDWGNKRVVRWPRKSRTNQQVIIANIDCSQLTMDSNGDLYISDYEKHEVRRWKPGDTTGTIVAGGNGKGDRLNQLNYPTYIYIDQEHSVYVSDWNNHRVMKWIRGAKEGIVVAGGQGQGSSLSQLSNPQGVVVDHLGNVYIADSWNHRIVVWLPNAAKGNIVVGGNGEGKQLNQFAYPHGLAFDRQGNLYVIDCDNHRVQKFDIDTE</sequence>
<dbReference type="GO" id="GO:0005576">
    <property type="term" value="C:extracellular region"/>
    <property type="evidence" value="ECO:0007669"/>
    <property type="project" value="TreeGrafter"/>
</dbReference>
<name>A0A819JMI0_9BILA</name>
<evidence type="ECO:0000256" key="1">
    <source>
        <dbReference type="ARBA" id="ARBA00022729"/>
    </source>
</evidence>
<dbReference type="SUPFAM" id="SSF63825">
    <property type="entry name" value="YWTD domain"/>
    <property type="match status" value="1"/>
</dbReference>
<evidence type="ECO:0000313" key="8">
    <source>
        <dbReference type="Proteomes" id="UP000663868"/>
    </source>
</evidence>
<dbReference type="PANTHER" id="PTHR10680">
    <property type="entry name" value="PEPTIDYL-GLYCINE ALPHA-AMIDATING MONOOXYGENASE"/>
    <property type="match status" value="1"/>
</dbReference>
<dbReference type="EMBL" id="CAJOBB010002084">
    <property type="protein sequence ID" value="CAF3936280.1"/>
    <property type="molecule type" value="Genomic_DNA"/>
</dbReference>
<dbReference type="CDD" id="cd05819">
    <property type="entry name" value="NHL"/>
    <property type="match status" value="1"/>
</dbReference>
<evidence type="ECO:0000256" key="2">
    <source>
        <dbReference type="ARBA" id="ARBA00022737"/>
    </source>
</evidence>
<dbReference type="InterPro" id="IPR001258">
    <property type="entry name" value="NHL_repeat"/>
</dbReference>
<keyword evidence="5" id="KW-0175">Coiled coil</keyword>
<dbReference type="Proteomes" id="UP000663860">
    <property type="component" value="Unassembled WGS sequence"/>
</dbReference>
<dbReference type="Gene3D" id="2.40.10.500">
    <property type="match status" value="1"/>
</dbReference>
<dbReference type="Proteomes" id="UP000663868">
    <property type="component" value="Unassembled WGS sequence"/>
</dbReference>
<evidence type="ECO:0000256" key="4">
    <source>
        <dbReference type="PROSITE-ProRule" id="PRU00504"/>
    </source>
</evidence>
<protein>
    <submittedName>
        <fullName evidence="7">Uncharacterized protein</fullName>
    </submittedName>
</protein>
<dbReference type="PANTHER" id="PTHR10680:SF28">
    <property type="entry name" value="SMP-30_GLUCONOLACTONASE_LRE-LIKE REGION DOMAIN-CONTAINING PROTEIN"/>
    <property type="match status" value="1"/>
</dbReference>
<organism evidence="7 8">
    <name type="scientific">Adineta steineri</name>
    <dbReference type="NCBI Taxonomy" id="433720"/>
    <lineage>
        <taxon>Eukaryota</taxon>
        <taxon>Metazoa</taxon>
        <taxon>Spiralia</taxon>
        <taxon>Gnathifera</taxon>
        <taxon>Rotifera</taxon>
        <taxon>Eurotatoria</taxon>
        <taxon>Bdelloidea</taxon>
        <taxon>Adinetida</taxon>
        <taxon>Adinetidae</taxon>
        <taxon>Adineta</taxon>
    </lineage>
</organism>
<dbReference type="EMBL" id="CAJNOE010000052">
    <property type="protein sequence ID" value="CAF0819206.1"/>
    <property type="molecule type" value="Genomic_DNA"/>
</dbReference>
<comment type="caution">
    <text evidence="7">The sequence shown here is derived from an EMBL/GenBank/DDBJ whole genome shotgun (WGS) entry which is preliminary data.</text>
</comment>
<evidence type="ECO:0000256" key="3">
    <source>
        <dbReference type="ARBA" id="ARBA00023180"/>
    </source>
</evidence>